<dbReference type="GeneID" id="64594465"/>
<evidence type="ECO:0000313" key="2">
    <source>
        <dbReference type="Proteomes" id="UP000719766"/>
    </source>
</evidence>
<accession>A0A9P7AFJ7</accession>
<protein>
    <submittedName>
        <fullName evidence="1">Uncharacterized protein</fullName>
    </submittedName>
</protein>
<comment type="caution">
    <text evidence="1">The sequence shown here is derived from an EMBL/GenBank/DDBJ whole genome shotgun (WGS) entry which is preliminary data.</text>
</comment>
<dbReference type="AlphaFoldDB" id="A0A9P7AFJ7"/>
<reference evidence="1" key="1">
    <citation type="journal article" date="2020" name="New Phytol.">
        <title>Comparative genomics reveals dynamic genome evolution in host specialist ectomycorrhizal fungi.</title>
        <authorList>
            <person name="Lofgren L.A."/>
            <person name="Nguyen N.H."/>
            <person name="Vilgalys R."/>
            <person name="Ruytinx J."/>
            <person name="Liao H.L."/>
            <person name="Branco S."/>
            <person name="Kuo A."/>
            <person name="LaButti K."/>
            <person name="Lipzen A."/>
            <person name="Andreopoulos W."/>
            <person name="Pangilinan J."/>
            <person name="Riley R."/>
            <person name="Hundley H."/>
            <person name="Na H."/>
            <person name="Barry K."/>
            <person name="Grigoriev I.V."/>
            <person name="Stajich J.E."/>
            <person name="Kennedy P.G."/>
        </authorList>
    </citation>
    <scope>NUCLEOTIDE SEQUENCE</scope>
    <source>
        <strain evidence="1">S12</strain>
    </source>
</reference>
<dbReference type="Proteomes" id="UP000719766">
    <property type="component" value="Unassembled WGS sequence"/>
</dbReference>
<gene>
    <name evidence="1" type="ORF">HD556DRAFT_1312737</name>
</gene>
<organism evidence="1 2">
    <name type="scientific">Suillus plorans</name>
    <dbReference type="NCBI Taxonomy" id="116603"/>
    <lineage>
        <taxon>Eukaryota</taxon>
        <taxon>Fungi</taxon>
        <taxon>Dikarya</taxon>
        <taxon>Basidiomycota</taxon>
        <taxon>Agaricomycotina</taxon>
        <taxon>Agaricomycetes</taxon>
        <taxon>Agaricomycetidae</taxon>
        <taxon>Boletales</taxon>
        <taxon>Suillineae</taxon>
        <taxon>Suillaceae</taxon>
        <taxon>Suillus</taxon>
    </lineage>
</organism>
<dbReference type="OrthoDB" id="2690580at2759"/>
<sequence>MAQQRTQISDDKQITLNENERLALQSHLEQWNSCKGGECHAVLNAAVKEARLLAPKMDKDALKRRKYMYKQWFYNNGARKQRIRKHLIKYARKLGIRTGKPAGVSRPTRTRTRHGYVPVDTGTGADICGGHWRAPEEWKEGRDRKNEMEGRMQCTAQVVVVGHEWW</sequence>
<name>A0A9P7AFJ7_9AGAM</name>
<dbReference type="EMBL" id="JABBWE010000079">
    <property type="protein sequence ID" value="KAG1787413.1"/>
    <property type="molecule type" value="Genomic_DNA"/>
</dbReference>
<evidence type="ECO:0000313" key="1">
    <source>
        <dbReference type="EMBL" id="KAG1787413.1"/>
    </source>
</evidence>
<dbReference type="RefSeq" id="XP_041154763.1">
    <property type="nucleotide sequence ID" value="XM_041300701.1"/>
</dbReference>
<keyword evidence="2" id="KW-1185">Reference proteome</keyword>
<proteinExistence type="predicted"/>